<name>A0A402C936_RHOWR</name>
<feature type="transmembrane region" description="Helical" evidence="2">
    <location>
        <begin position="25"/>
        <end position="48"/>
    </location>
</feature>
<comment type="caution">
    <text evidence="3">The sequence shown here is derived from an EMBL/GenBank/DDBJ whole genome shotgun (WGS) entry which is preliminary data.</text>
</comment>
<keyword evidence="4" id="KW-1185">Reference proteome</keyword>
<dbReference type="AlphaFoldDB" id="A0A402C936"/>
<evidence type="ECO:0000313" key="4">
    <source>
        <dbReference type="Proteomes" id="UP000287519"/>
    </source>
</evidence>
<dbReference type="RefSeq" id="WP_225858128.1">
    <property type="nucleotide sequence ID" value="NZ_BHYM01000035.1"/>
</dbReference>
<feature type="compositionally biased region" description="Basic and acidic residues" evidence="1">
    <location>
        <begin position="166"/>
        <end position="183"/>
    </location>
</feature>
<evidence type="ECO:0000313" key="3">
    <source>
        <dbReference type="EMBL" id="GCE40120.1"/>
    </source>
</evidence>
<feature type="region of interest" description="Disordered" evidence="1">
    <location>
        <begin position="162"/>
        <end position="194"/>
    </location>
</feature>
<dbReference type="Proteomes" id="UP000287519">
    <property type="component" value="Unassembled WGS sequence"/>
</dbReference>
<evidence type="ECO:0000256" key="2">
    <source>
        <dbReference type="SAM" id="Phobius"/>
    </source>
</evidence>
<accession>A0A402C936</accession>
<organism evidence="3 4">
    <name type="scientific">Rhodococcus wratislaviensis</name>
    <name type="common">Tsukamurella wratislaviensis</name>
    <dbReference type="NCBI Taxonomy" id="44752"/>
    <lineage>
        <taxon>Bacteria</taxon>
        <taxon>Bacillati</taxon>
        <taxon>Actinomycetota</taxon>
        <taxon>Actinomycetes</taxon>
        <taxon>Mycobacteriales</taxon>
        <taxon>Nocardiaceae</taxon>
        <taxon>Rhodococcus</taxon>
    </lineage>
</organism>
<reference evidence="3 4" key="1">
    <citation type="submission" date="2018-11" db="EMBL/GenBank/DDBJ databases">
        <title>Microbial catabolism of amino acid.</title>
        <authorList>
            <person name="Hibi M."/>
            <person name="Ogawa J."/>
        </authorList>
    </citation>
    <scope>NUCLEOTIDE SEQUENCE [LARGE SCALE GENOMIC DNA]</scope>
    <source>
        <strain evidence="3 4">C31-06</strain>
    </source>
</reference>
<evidence type="ECO:0000256" key="1">
    <source>
        <dbReference type="SAM" id="MobiDB-lite"/>
    </source>
</evidence>
<keyword evidence="2" id="KW-1133">Transmembrane helix</keyword>
<proteinExistence type="predicted"/>
<feature type="transmembrane region" description="Helical" evidence="2">
    <location>
        <begin position="138"/>
        <end position="158"/>
    </location>
</feature>
<keyword evidence="2" id="KW-0812">Transmembrane</keyword>
<keyword evidence="2" id="KW-0472">Membrane</keyword>
<protein>
    <submittedName>
        <fullName evidence="3">Uncharacterized protein</fullName>
    </submittedName>
</protein>
<feature type="transmembrane region" description="Helical" evidence="2">
    <location>
        <begin position="84"/>
        <end position="101"/>
    </location>
</feature>
<gene>
    <name evidence="3" type="ORF">Rhow_003763</name>
</gene>
<feature type="transmembrane region" description="Helical" evidence="2">
    <location>
        <begin position="54"/>
        <end position="72"/>
    </location>
</feature>
<dbReference type="EMBL" id="BHYM01000035">
    <property type="protein sequence ID" value="GCE40120.1"/>
    <property type="molecule type" value="Genomic_DNA"/>
</dbReference>
<sequence length="194" mass="20847">MAVHHGIAPDRGDARHARLVARFQAALLALSALSCAFVAVELASLRHWKSTEQIVPWIVLGVLFCSVSIVVFTRSRMSIAQARLVALCAIPAAVFGVYEHVSANLETGILNHRYNWAQLPGWEHLWLASTGAVGGTPATAPLVLALAAVLLGLATAGMTPSAARTKRADETGDIRRKWPRSTDEPTAQFGGHRR</sequence>